<dbReference type="InterPro" id="IPR012795">
    <property type="entry name" value="tRNA_Ile_lys_synt_N"/>
</dbReference>
<dbReference type="NCBIfam" id="TIGR02433">
    <property type="entry name" value="lysidine_TilS_C"/>
    <property type="match status" value="1"/>
</dbReference>
<dbReference type="EC" id="6.3.4.19" evidence="8"/>
<keyword evidence="3 8" id="KW-0436">Ligase</keyword>
<evidence type="ECO:0000313" key="10">
    <source>
        <dbReference type="EMBL" id="SEE74520.1"/>
    </source>
</evidence>
<reference evidence="10 11" key="1">
    <citation type="submission" date="2016-10" db="EMBL/GenBank/DDBJ databases">
        <authorList>
            <person name="de Groot N.N."/>
        </authorList>
    </citation>
    <scope>NUCLEOTIDE SEQUENCE [LARGE SCALE GENOMIC DNA]</scope>
    <source>
        <strain evidence="10 11">DSM 23553</strain>
    </source>
</reference>
<dbReference type="Pfam" id="PF11734">
    <property type="entry name" value="TilS_C"/>
    <property type="match status" value="1"/>
</dbReference>
<dbReference type="PANTHER" id="PTHR43033">
    <property type="entry name" value="TRNA(ILE)-LYSIDINE SYNTHASE-RELATED"/>
    <property type="match status" value="1"/>
</dbReference>
<evidence type="ECO:0000256" key="6">
    <source>
        <dbReference type="ARBA" id="ARBA00022840"/>
    </source>
</evidence>
<dbReference type="RefSeq" id="WP_093112559.1">
    <property type="nucleotide sequence ID" value="NZ_FNGG01000002.1"/>
</dbReference>
<dbReference type="CDD" id="cd01992">
    <property type="entry name" value="TilS_N"/>
    <property type="match status" value="1"/>
</dbReference>
<organism evidence="10 11">
    <name type="scientific">Salinimicrobium catena</name>
    <dbReference type="NCBI Taxonomy" id="390640"/>
    <lineage>
        <taxon>Bacteria</taxon>
        <taxon>Pseudomonadati</taxon>
        <taxon>Bacteroidota</taxon>
        <taxon>Flavobacteriia</taxon>
        <taxon>Flavobacteriales</taxon>
        <taxon>Flavobacteriaceae</taxon>
        <taxon>Salinimicrobium</taxon>
    </lineage>
</organism>
<evidence type="ECO:0000256" key="5">
    <source>
        <dbReference type="ARBA" id="ARBA00022741"/>
    </source>
</evidence>
<keyword evidence="5 8" id="KW-0547">Nucleotide-binding</keyword>
<dbReference type="InterPro" id="IPR012796">
    <property type="entry name" value="Lysidine-tRNA-synth_C"/>
</dbReference>
<dbReference type="NCBIfam" id="TIGR02432">
    <property type="entry name" value="lysidine_TilS_N"/>
    <property type="match status" value="1"/>
</dbReference>
<name>A0A1H5LC01_9FLAO</name>
<comment type="catalytic activity">
    <reaction evidence="7 8">
        <text>cytidine(34) in tRNA(Ile2) + L-lysine + ATP = lysidine(34) in tRNA(Ile2) + AMP + diphosphate + H(+)</text>
        <dbReference type="Rhea" id="RHEA:43744"/>
        <dbReference type="Rhea" id="RHEA-COMP:10625"/>
        <dbReference type="Rhea" id="RHEA-COMP:10670"/>
        <dbReference type="ChEBI" id="CHEBI:15378"/>
        <dbReference type="ChEBI" id="CHEBI:30616"/>
        <dbReference type="ChEBI" id="CHEBI:32551"/>
        <dbReference type="ChEBI" id="CHEBI:33019"/>
        <dbReference type="ChEBI" id="CHEBI:82748"/>
        <dbReference type="ChEBI" id="CHEBI:83665"/>
        <dbReference type="ChEBI" id="CHEBI:456215"/>
        <dbReference type="EC" id="6.3.4.19"/>
    </reaction>
</comment>
<dbReference type="Pfam" id="PF01171">
    <property type="entry name" value="ATP_bind_3"/>
    <property type="match status" value="1"/>
</dbReference>
<evidence type="ECO:0000256" key="2">
    <source>
        <dbReference type="ARBA" id="ARBA00022490"/>
    </source>
</evidence>
<accession>A0A1H5LC01</accession>
<dbReference type="InterPro" id="IPR014729">
    <property type="entry name" value="Rossmann-like_a/b/a_fold"/>
</dbReference>
<dbReference type="EMBL" id="FNUG01000002">
    <property type="protein sequence ID" value="SEE74520.1"/>
    <property type="molecule type" value="Genomic_DNA"/>
</dbReference>
<dbReference type="GO" id="GO:0006400">
    <property type="term" value="P:tRNA modification"/>
    <property type="evidence" value="ECO:0007669"/>
    <property type="project" value="UniProtKB-UniRule"/>
</dbReference>
<dbReference type="GO" id="GO:0005737">
    <property type="term" value="C:cytoplasm"/>
    <property type="evidence" value="ECO:0007669"/>
    <property type="project" value="UniProtKB-SubCell"/>
</dbReference>
<evidence type="ECO:0000256" key="1">
    <source>
        <dbReference type="ARBA" id="ARBA00004496"/>
    </source>
</evidence>
<dbReference type="GO" id="GO:0005524">
    <property type="term" value="F:ATP binding"/>
    <property type="evidence" value="ECO:0007669"/>
    <property type="project" value="UniProtKB-UniRule"/>
</dbReference>
<comment type="similarity">
    <text evidence="8">Belongs to the tRNA(Ile)-lysidine synthase family.</text>
</comment>
<dbReference type="STRING" id="390640.SAMN04488034_102223"/>
<dbReference type="PANTHER" id="PTHR43033:SF1">
    <property type="entry name" value="TRNA(ILE)-LYSIDINE SYNTHASE-RELATED"/>
    <property type="match status" value="1"/>
</dbReference>
<dbReference type="HAMAP" id="MF_01161">
    <property type="entry name" value="tRNA_Ile_lys_synt"/>
    <property type="match status" value="1"/>
</dbReference>
<evidence type="ECO:0000256" key="7">
    <source>
        <dbReference type="ARBA" id="ARBA00048539"/>
    </source>
</evidence>
<keyword evidence="6 8" id="KW-0067">ATP-binding</keyword>
<feature type="binding site" evidence="8">
    <location>
        <begin position="26"/>
        <end position="31"/>
    </location>
    <ligand>
        <name>ATP</name>
        <dbReference type="ChEBI" id="CHEBI:30616"/>
    </ligand>
</feature>
<dbReference type="GO" id="GO:0032267">
    <property type="term" value="F:tRNA(Ile)-lysidine synthase activity"/>
    <property type="evidence" value="ECO:0007669"/>
    <property type="project" value="UniProtKB-EC"/>
</dbReference>
<evidence type="ECO:0000259" key="9">
    <source>
        <dbReference type="SMART" id="SM00977"/>
    </source>
</evidence>
<keyword evidence="4 8" id="KW-0819">tRNA processing</keyword>
<comment type="function">
    <text evidence="8">Ligates lysine onto the cytidine present at position 34 of the AUA codon-specific tRNA(Ile) that contains the anticodon CAU, in an ATP-dependent manner. Cytidine is converted to lysidine, thus changing the amino acid specificity of the tRNA from methionine to isoleucine.</text>
</comment>
<dbReference type="SMART" id="SM00977">
    <property type="entry name" value="TilS_C"/>
    <property type="match status" value="1"/>
</dbReference>
<keyword evidence="2 8" id="KW-0963">Cytoplasm</keyword>
<dbReference type="Gene3D" id="3.40.50.620">
    <property type="entry name" value="HUPs"/>
    <property type="match status" value="1"/>
</dbReference>
<proteinExistence type="inferred from homology"/>
<evidence type="ECO:0000256" key="8">
    <source>
        <dbReference type="HAMAP-Rule" id="MF_01161"/>
    </source>
</evidence>
<dbReference type="Proteomes" id="UP000199448">
    <property type="component" value="Unassembled WGS sequence"/>
</dbReference>
<dbReference type="AlphaFoldDB" id="A0A1H5LC01"/>
<comment type="subcellular location">
    <subcellularLocation>
        <location evidence="1 8">Cytoplasm</location>
    </subcellularLocation>
</comment>
<dbReference type="InterPro" id="IPR012094">
    <property type="entry name" value="tRNA_Ile_lys_synt"/>
</dbReference>
<protein>
    <recommendedName>
        <fullName evidence="8">tRNA(Ile)-lysidine synthase</fullName>
        <ecNumber evidence="8">6.3.4.19</ecNumber>
    </recommendedName>
    <alternativeName>
        <fullName evidence="8">tRNA(Ile)-2-lysyl-cytidine synthase</fullName>
    </alternativeName>
    <alternativeName>
        <fullName evidence="8">tRNA(Ile)-lysidine synthetase</fullName>
    </alternativeName>
</protein>
<gene>
    <name evidence="8" type="primary">tilS</name>
    <name evidence="10" type="ORF">SAMN04488034_102223</name>
</gene>
<dbReference type="InterPro" id="IPR011063">
    <property type="entry name" value="TilS/TtcA_N"/>
</dbReference>
<dbReference type="SUPFAM" id="SSF52402">
    <property type="entry name" value="Adenine nucleotide alpha hydrolases-like"/>
    <property type="match status" value="1"/>
</dbReference>
<dbReference type="OrthoDB" id="9807403at2"/>
<feature type="domain" description="Lysidine-tRNA(Ile) synthetase C-terminal" evidence="9">
    <location>
        <begin position="360"/>
        <end position="432"/>
    </location>
</feature>
<evidence type="ECO:0000313" key="11">
    <source>
        <dbReference type="Proteomes" id="UP000199448"/>
    </source>
</evidence>
<evidence type="ECO:0000256" key="4">
    <source>
        <dbReference type="ARBA" id="ARBA00022694"/>
    </source>
</evidence>
<dbReference type="SUPFAM" id="SSF56037">
    <property type="entry name" value="PheT/TilS domain"/>
    <property type="match status" value="1"/>
</dbReference>
<evidence type="ECO:0000256" key="3">
    <source>
        <dbReference type="ARBA" id="ARBA00022598"/>
    </source>
</evidence>
<comment type="domain">
    <text evidence="8">The N-terminal region contains the highly conserved SGGXDS motif, predicted to be a P-loop motif involved in ATP binding.</text>
</comment>
<keyword evidence="11" id="KW-1185">Reference proteome</keyword>
<sequence length="436" mass="50592">MFLPFKDHLKEHFPKVEQSRILVAISGGVDSVVLAHLCKKANLDISLAHCNFHLRGEESEGDEAFVLELADALEVEVFIESFETEAYARSKKISIQMAARELRYHWFEELRETLDFDYIFTAHHANDNLETFLINLVRGTGLEGLTGIPEKNGAILRPLLSFSRAEIEEYAHNSHLKWREDSSNASGKYMRNKIRQEVVPKLLELNPQLLESFNNTQEHLQQSAVLVEDYISALFPRIAKQEDYGYSFRIKMLKTIPNVRAVMYQLFKSFGFTEWNDVYELLEAQPGKIVYSKTHRLIKDREKLLLTTLSSEDEREYEILAEEEVVMLPMGTFQFETARELSEVGKDSIFLDQNKLKFPLTVRKWEEGDHFHPFGMKGKKKLSKFFKDEKLSLPEKENCWLLCSDDEIVWVIGYRADARFGVDEKTSTILKLTFTP</sequence>